<dbReference type="Proteomes" id="UP000464495">
    <property type="component" value="Chromosome"/>
</dbReference>
<sequence>MSIILSLFFGNTAPTVAFFDLHCALIIQRTAPGNVPLPSFLRVLHRTEYNYRQRVVLNQHRLMLRPRDAHDLWVDDAFLRIQPNANLRWHFDTFGNSIADATFTQEADQLVIESELLLRRYPRDLRFGASNVCACPYPFDYGDDDLQDLDPYLGLENKGEADVLGEWLDRVFTERPGDAVGFLNSLSSALHGAIGYLSREEMGTQTAAETIQRGLGTCRDFAFLFMEASRRFGFAARFVTGYLNSSSTGSGMPVGGGATHAWADVFVPGEGWIEFDPTNRITAGSALIRVATTRKPAQASPVSGSFRGLPSDFLGLNVSVTVTEMDSKP</sequence>
<dbReference type="PANTHER" id="PTHR33490:SF1">
    <property type="entry name" value="SLL1233 PROTEIN"/>
    <property type="match status" value="1"/>
</dbReference>
<keyword evidence="3" id="KW-1185">Reference proteome</keyword>
<accession>A0A6P1T8C6</accession>
<dbReference type="SMART" id="SM00460">
    <property type="entry name" value="TGc"/>
    <property type="match status" value="1"/>
</dbReference>
<dbReference type="PANTHER" id="PTHR33490">
    <property type="entry name" value="BLR5614 PROTEIN-RELATED"/>
    <property type="match status" value="1"/>
</dbReference>
<dbReference type="AlphaFoldDB" id="A0A6P1T8C6"/>
<dbReference type="Pfam" id="PF01841">
    <property type="entry name" value="Transglut_core"/>
    <property type="match status" value="1"/>
</dbReference>
<evidence type="ECO:0000313" key="3">
    <source>
        <dbReference type="Proteomes" id="UP000464495"/>
    </source>
</evidence>
<dbReference type="SUPFAM" id="SSF54001">
    <property type="entry name" value="Cysteine proteinases"/>
    <property type="match status" value="1"/>
</dbReference>
<organism evidence="2 3">
    <name type="scientific">Algicella marina</name>
    <dbReference type="NCBI Taxonomy" id="2683284"/>
    <lineage>
        <taxon>Bacteria</taxon>
        <taxon>Pseudomonadati</taxon>
        <taxon>Pseudomonadota</taxon>
        <taxon>Alphaproteobacteria</taxon>
        <taxon>Rhodobacterales</taxon>
        <taxon>Paracoccaceae</taxon>
        <taxon>Algicella</taxon>
    </lineage>
</organism>
<proteinExistence type="predicted"/>
<dbReference type="RefSeq" id="WP_161863396.1">
    <property type="nucleotide sequence ID" value="NZ_CP046620.1"/>
</dbReference>
<evidence type="ECO:0000259" key="1">
    <source>
        <dbReference type="SMART" id="SM00460"/>
    </source>
</evidence>
<name>A0A6P1T8C6_9RHOB</name>
<dbReference type="EMBL" id="CP046620">
    <property type="protein sequence ID" value="QHQ36852.1"/>
    <property type="molecule type" value="Genomic_DNA"/>
</dbReference>
<feature type="domain" description="Transglutaminase-like" evidence="1">
    <location>
        <begin position="210"/>
        <end position="279"/>
    </location>
</feature>
<dbReference type="InterPro" id="IPR002931">
    <property type="entry name" value="Transglutaminase-like"/>
</dbReference>
<evidence type="ECO:0000313" key="2">
    <source>
        <dbReference type="EMBL" id="QHQ36852.1"/>
    </source>
</evidence>
<dbReference type="Gene3D" id="3.10.620.30">
    <property type="match status" value="1"/>
</dbReference>
<reference evidence="2 3" key="1">
    <citation type="submission" date="2019-12" db="EMBL/GenBank/DDBJ databases">
        <title>Complete genome sequence of Algicella marina strain 9Alg 56(T) isolated from the red alga Tichocarpus crinitus.</title>
        <authorList>
            <person name="Kim S.-G."/>
            <person name="Nedashkovskaya O.I."/>
        </authorList>
    </citation>
    <scope>NUCLEOTIDE SEQUENCE [LARGE SCALE GENOMIC DNA]</scope>
    <source>
        <strain evidence="2 3">9Alg 56</strain>
    </source>
</reference>
<dbReference type="InterPro" id="IPR013589">
    <property type="entry name" value="Bac_transglu_N"/>
</dbReference>
<dbReference type="InterPro" id="IPR038765">
    <property type="entry name" value="Papain-like_cys_pep_sf"/>
</dbReference>
<dbReference type="Pfam" id="PF08379">
    <property type="entry name" value="Bact_transglu_N"/>
    <property type="match status" value="1"/>
</dbReference>
<gene>
    <name evidence="2" type="ORF">GO499_17520</name>
</gene>
<dbReference type="KEGG" id="amaq:GO499_17520"/>
<protein>
    <submittedName>
        <fullName evidence="2">Transglutaminase family protein</fullName>
    </submittedName>
</protein>